<reference evidence="1 2" key="1">
    <citation type="journal article" date="2015" name="Nature">
        <title>rRNA introns, odd ribosomes, and small enigmatic genomes across a large radiation of phyla.</title>
        <authorList>
            <person name="Brown C.T."/>
            <person name="Hug L.A."/>
            <person name="Thomas B.C."/>
            <person name="Sharon I."/>
            <person name="Castelle C.J."/>
            <person name="Singh A."/>
            <person name="Wilkins M.J."/>
            <person name="Williams K.H."/>
            <person name="Banfield J.F."/>
        </authorList>
    </citation>
    <scope>NUCLEOTIDE SEQUENCE [LARGE SCALE GENOMIC DNA]</scope>
</reference>
<proteinExistence type="predicted"/>
<dbReference type="Proteomes" id="UP000034307">
    <property type="component" value="Unassembled WGS sequence"/>
</dbReference>
<dbReference type="EMBL" id="LCNO01000003">
    <property type="protein sequence ID" value="KKU58381.1"/>
    <property type="molecule type" value="Genomic_DNA"/>
</dbReference>
<comment type="caution">
    <text evidence="1">The sequence shown here is derived from an EMBL/GenBank/DDBJ whole genome shotgun (WGS) entry which is preliminary data.</text>
</comment>
<dbReference type="GO" id="GO:0004222">
    <property type="term" value="F:metalloendopeptidase activity"/>
    <property type="evidence" value="ECO:0007669"/>
    <property type="project" value="InterPro"/>
</dbReference>
<evidence type="ECO:0000313" key="1">
    <source>
        <dbReference type="EMBL" id="KKU58381.1"/>
    </source>
</evidence>
<name>A0A0G1RMK6_9BACT</name>
<organism evidence="1 2">
    <name type="scientific">Candidatus Amesbacteria bacterium GW2011_GWA2_47_11b</name>
    <dbReference type="NCBI Taxonomy" id="1618358"/>
    <lineage>
        <taxon>Bacteria</taxon>
        <taxon>Candidatus Amesiibacteriota</taxon>
    </lineage>
</organism>
<dbReference type="AlphaFoldDB" id="A0A0G1RMK6"/>
<accession>A0A0G1RMK6</accession>
<evidence type="ECO:0000313" key="2">
    <source>
        <dbReference type="Proteomes" id="UP000034307"/>
    </source>
</evidence>
<sequence length="94" mass="10665">MKKLANPSVVEKTVREHGIMGKYEVGVYQASEDEVKKLWDGQPHNVLSFPLELDKTYPDGVIRLGDIVVCKTDIERFESLVEHACLHLLGIHHN</sequence>
<dbReference type="SUPFAM" id="SSF55486">
    <property type="entry name" value="Metalloproteases ('zincins'), catalytic domain"/>
    <property type="match status" value="1"/>
</dbReference>
<gene>
    <name evidence="1" type="ORF">UX80_C0003G0036</name>
</gene>
<dbReference type="STRING" id="1618358.UX80_C0003G0036"/>
<dbReference type="InterPro" id="IPR023091">
    <property type="entry name" value="MetalPrtase_cat_dom_sf_prd"/>
</dbReference>
<dbReference type="Gene3D" id="3.40.390.30">
    <property type="entry name" value="Metalloproteases ('zincins'), catalytic domain"/>
    <property type="match status" value="1"/>
</dbReference>
<protein>
    <submittedName>
        <fullName evidence="1">Uncharacterized protein</fullName>
    </submittedName>
</protein>